<dbReference type="EMBL" id="JAANHS010000010">
    <property type="protein sequence ID" value="NHB77658.1"/>
    <property type="molecule type" value="Genomic_DNA"/>
</dbReference>
<keyword evidence="1" id="KW-0732">Signal</keyword>
<dbReference type="InterPro" id="IPR000326">
    <property type="entry name" value="PAP2/HPO"/>
</dbReference>
<sequence>MQIDRRRFLALSGAFLATPALAADRADLCRRALHGWYRLVLELVRHTATYSPPVAARAFAYVGIIAHESHVGLVPGPLTLAGQVQGLAPLPAPAPGLDPAAVLDAALGRAMGDFFGNTGPSGQGAMQAMARKLAAEIDRDLTPEVAAASRAHGLAIAQHVWDWSLSDGGAVVENLGFPFDYTFGEDPKDWVPTSDIRIQQAPLLPNWGKNRTFALPAPDLCTLPSHPEFSTEPGSAFHAAAMEVYEVSKALTEEQKTIARFWTDDPMLSPTPPGHWVSIVLQIAERDRMPAERAAAALAVLGVAIADGFIGCWAEKYRWNLVRPVTYIKRYIDPNWETLLITPPFPEYPSGHSTQSGAAEVALTAFFGDNFAFEDATHADDGLAVRRFSSFREAAEEAAISRLYGGIHYRFGNEQGLVQGRCIGAFAAQLKTFA</sequence>
<dbReference type="InterPro" id="IPR036938">
    <property type="entry name" value="PAP2/HPO_sf"/>
</dbReference>
<dbReference type="SUPFAM" id="SSF48317">
    <property type="entry name" value="Acid phosphatase/Vanadium-dependent haloperoxidase"/>
    <property type="match status" value="1"/>
</dbReference>
<gene>
    <name evidence="3" type="ORF">G8O29_13110</name>
</gene>
<dbReference type="PANTHER" id="PTHR34599">
    <property type="entry name" value="PEROXIDASE-RELATED"/>
    <property type="match status" value="1"/>
</dbReference>
<keyword evidence="4" id="KW-1185">Reference proteome</keyword>
<reference evidence="3 4" key="1">
    <citation type="journal article" date="2022" name="Microorganisms">
        <title>Genome Sequence and Characterization of a Xanthorhodopsin-Containing, Aerobic Anoxygenic Phototrophic Rhodobacter Species, Isolated from Mesophilic Conditions at Yellowstone National Park.</title>
        <authorList>
            <person name="Kyndt J.A."/>
            <person name="Robertson S."/>
            <person name="Shoffstall I.B."/>
            <person name="Ramaley R.F."/>
            <person name="Meyer T.E."/>
        </authorList>
    </citation>
    <scope>NUCLEOTIDE SEQUENCE [LARGE SCALE GENOMIC DNA]</scope>
    <source>
        <strain evidence="3 4">M37P</strain>
    </source>
</reference>
<accession>A0ABX0G9X7</accession>
<evidence type="ECO:0000313" key="3">
    <source>
        <dbReference type="EMBL" id="NHB77658.1"/>
    </source>
</evidence>
<organism evidence="3 4">
    <name type="scientific">Rhodobacter calidifons</name>
    <dbReference type="NCBI Taxonomy" id="2715277"/>
    <lineage>
        <taxon>Bacteria</taxon>
        <taxon>Pseudomonadati</taxon>
        <taxon>Pseudomonadota</taxon>
        <taxon>Alphaproteobacteria</taxon>
        <taxon>Rhodobacterales</taxon>
        <taxon>Rhodobacter group</taxon>
        <taxon>Rhodobacter</taxon>
    </lineage>
</organism>
<evidence type="ECO:0000256" key="1">
    <source>
        <dbReference type="SAM" id="SignalP"/>
    </source>
</evidence>
<feature type="domain" description="Phosphatidic acid phosphatase type 2/haloperoxidase" evidence="2">
    <location>
        <begin position="298"/>
        <end position="430"/>
    </location>
</feature>
<feature type="signal peptide" evidence="1">
    <location>
        <begin position="1"/>
        <end position="22"/>
    </location>
</feature>
<protein>
    <submittedName>
        <fullName evidence="3">Vanadium-dependent haloperoxidase</fullName>
    </submittedName>
</protein>
<comment type="caution">
    <text evidence="3">The sequence shown here is derived from an EMBL/GenBank/DDBJ whole genome shotgun (WGS) entry which is preliminary data.</text>
</comment>
<dbReference type="PANTHER" id="PTHR34599:SF1">
    <property type="entry name" value="PHOSPHATIDIC ACID PHOSPHATASE TYPE 2_HALOPEROXIDASE DOMAIN-CONTAINING PROTEIN"/>
    <property type="match status" value="1"/>
</dbReference>
<proteinExistence type="predicted"/>
<evidence type="ECO:0000259" key="2">
    <source>
        <dbReference type="Pfam" id="PF01569"/>
    </source>
</evidence>
<dbReference type="CDD" id="cd03398">
    <property type="entry name" value="PAP2_haloperoxidase"/>
    <property type="match status" value="1"/>
</dbReference>
<dbReference type="RefSeq" id="WP_166403684.1">
    <property type="nucleotide sequence ID" value="NZ_JAANHS010000010.1"/>
</dbReference>
<dbReference type="Pfam" id="PF01569">
    <property type="entry name" value="PAP2"/>
    <property type="match status" value="1"/>
</dbReference>
<dbReference type="InterPro" id="IPR052559">
    <property type="entry name" value="V-haloperoxidase"/>
</dbReference>
<dbReference type="Gene3D" id="1.10.606.20">
    <property type="match status" value="1"/>
</dbReference>
<dbReference type="Proteomes" id="UP001515660">
    <property type="component" value="Unassembled WGS sequence"/>
</dbReference>
<evidence type="ECO:0000313" key="4">
    <source>
        <dbReference type="Proteomes" id="UP001515660"/>
    </source>
</evidence>
<name>A0ABX0G9X7_9RHOB</name>
<feature type="chain" id="PRO_5045657001" evidence="1">
    <location>
        <begin position="23"/>
        <end position="434"/>
    </location>
</feature>